<proteinExistence type="inferred from homology"/>
<dbReference type="Pfam" id="PF13689">
    <property type="entry name" value="DUF4154"/>
    <property type="match status" value="1"/>
</dbReference>
<reference evidence="4" key="1">
    <citation type="submission" date="2020-06" db="EMBL/GenBank/DDBJ databases">
        <title>Draft genomic sequence of Geomonas sp. Red330.</title>
        <authorList>
            <person name="Itoh H."/>
            <person name="Zhenxing X."/>
            <person name="Ushijima N."/>
            <person name="Masuda Y."/>
            <person name="Shiratori Y."/>
            <person name="Senoo K."/>
        </authorList>
    </citation>
    <scope>NUCLEOTIDE SEQUENCE [LARGE SCALE GENOMIC DNA]</scope>
    <source>
        <strain evidence="4">Red330</strain>
    </source>
</reference>
<comment type="subcellular location">
    <subcellularLocation>
        <location evidence="1">Cell outer membrane</location>
        <topology evidence="1">Multi-pass membrane protein</topology>
    </subcellularLocation>
</comment>
<dbReference type="SUPFAM" id="SSF56935">
    <property type="entry name" value="Porins"/>
    <property type="match status" value="1"/>
</dbReference>
<dbReference type="InterPro" id="IPR039426">
    <property type="entry name" value="TonB-dep_rcpt-like"/>
</dbReference>
<feature type="domain" description="TonB-dependent receptor plug" evidence="2">
    <location>
        <begin position="6"/>
        <end position="75"/>
    </location>
</feature>
<keyword evidence="1" id="KW-0998">Cell outer membrane</keyword>
<comment type="caution">
    <text evidence="3">The sequence shown here is derived from an EMBL/GenBank/DDBJ whole genome shotgun (WGS) entry which is preliminary data.</text>
</comment>
<dbReference type="Proteomes" id="UP000556026">
    <property type="component" value="Unassembled WGS sequence"/>
</dbReference>
<dbReference type="Pfam" id="PF07715">
    <property type="entry name" value="Plug"/>
    <property type="match status" value="1"/>
</dbReference>
<keyword evidence="1" id="KW-0472">Membrane</keyword>
<accession>A0A6V8MCL8</accession>
<evidence type="ECO:0000313" key="3">
    <source>
        <dbReference type="EMBL" id="GFO57725.1"/>
    </source>
</evidence>
<dbReference type="PANTHER" id="PTHR30069:SF27">
    <property type="entry name" value="BLL4766 PROTEIN"/>
    <property type="match status" value="1"/>
</dbReference>
<dbReference type="InterPro" id="IPR037066">
    <property type="entry name" value="Plug_dom_sf"/>
</dbReference>
<comment type="similarity">
    <text evidence="1">Belongs to the TonB-dependent receptor family.</text>
</comment>
<keyword evidence="1" id="KW-0813">Transport</keyword>
<evidence type="ECO:0000259" key="2">
    <source>
        <dbReference type="Pfam" id="PF07715"/>
    </source>
</evidence>
<dbReference type="GO" id="GO:0009279">
    <property type="term" value="C:cell outer membrane"/>
    <property type="evidence" value="ECO:0007669"/>
    <property type="project" value="UniProtKB-SubCell"/>
</dbReference>
<gene>
    <name evidence="3" type="ORF">GMST_00500</name>
</gene>
<dbReference type="InterPro" id="IPR025293">
    <property type="entry name" value="YfiR/HmsC-like"/>
</dbReference>
<evidence type="ECO:0000313" key="4">
    <source>
        <dbReference type="Proteomes" id="UP000556026"/>
    </source>
</evidence>
<keyword evidence="1" id="KW-0812">Transmembrane</keyword>
<organism evidence="3 4">
    <name type="scientific">Geomonas silvestris</name>
    <dbReference type="NCBI Taxonomy" id="2740184"/>
    <lineage>
        <taxon>Bacteria</taxon>
        <taxon>Pseudomonadati</taxon>
        <taxon>Thermodesulfobacteriota</taxon>
        <taxon>Desulfuromonadia</taxon>
        <taxon>Geobacterales</taxon>
        <taxon>Geobacteraceae</taxon>
        <taxon>Geomonas</taxon>
    </lineage>
</organism>
<dbReference type="GO" id="GO:0015344">
    <property type="term" value="F:siderophore uptake transmembrane transporter activity"/>
    <property type="evidence" value="ECO:0007669"/>
    <property type="project" value="TreeGrafter"/>
</dbReference>
<keyword evidence="1" id="KW-1134">Transmembrane beta strand</keyword>
<dbReference type="GO" id="GO:0044718">
    <property type="term" value="P:siderophore transmembrane transport"/>
    <property type="evidence" value="ECO:0007669"/>
    <property type="project" value="TreeGrafter"/>
</dbReference>
<dbReference type="AlphaFoldDB" id="A0A6V8MCL8"/>
<dbReference type="Gene3D" id="2.170.130.10">
    <property type="entry name" value="TonB-dependent receptor, plug domain"/>
    <property type="match status" value="1"/>
</dbReference>
<dbReference type="PROSITE" id="PS52016">
    <property type="entry name" value="TONB_DEPENDENT_REC_3"/>
    <property type="match status" value="1"/>
</dbReference>
<dbReference type="EMBL" id="BLXX01000001">
    <property type="protein sequence ID" value="GFO57725.1"/>
    <property type="molecule type" value="Genomic_DNA"/>
</dbReference>
<dbReference type="InterPro" id="IPR012910">
    <property type="entry name" value="Plug_dom"/>
</dbReference>
<keyword evidence="4" id="KW-1185">Reference proteome</keyword>
<protein>
    <recommendedName>
        <fullName evidence="2">TonB-dependent receptor plug domain-containing protein</fullName>
    </recommendedName>
</protein>
<name>A0A6V8MCL8_9BACT</name>
<dbReference type="PANTHER" id="PTHR30069">
    <property type="entry name" value="TONB-DEPENDENT OUTER MEMBRANE RECEPTOR"/>
    <property type="match status" value="1"/>
</dbReference>
<evidence type="ECO:0000256" key="1">
    <source>
        <dbReference type="PROSITE-ProRule" id="PRU01360"/>
    </source>
</evidence>
<sequence>MATVDGNDWAVSVRGFSGMFADKLLVMIDGRTVYTPLYGGVFWDVQDTLLENIERIEVIRGSGSTMWGANAVNGVINIITKSAHDTKGALLTGLAGSREHGTVGVRYTRDRRAFFLALLFLLLTLPHQAGTETASGEYALKAVFIYNFSKFVEWPESAFKTKGEFCIGSLGRSPVDQSLAALAGRSVQGRTIVFRRFNSADEALQCQVVYFSRSELARVDGILEVLRDQPILTVADREDFSRRGGMLSLDQEGGRIVFDMDYRETQRARLKPSSQLLRLARRIYGRP</sequence>